<feature type="region of interest" description="Disordered" evidence="5">
    <location>
        <begin position="146"/>
        <end position="191"/>
    </location>
</feature>
<dbReference type="InterPro" id="IPR027200">
    <property type="entry name" value="Apm2_N"/>
</dbReference>
<dbReference type="Gene3D" id="2.60.40.1170">
    <property type="entry name" value="Mu homology domain, subdomain B"/>
    <property type="match status" value="4"/>
</dbReference>
<evidence type="ECO:0000313" key="7">
    <source>
        <dbReference type="EMBL" id="CCK69653.1"/>
    </source>
</evidence>
<keyword evidence="2" id="KW-0813">Transport</keyword>
<dbReference type="InterPro" id="IPR028565">
    <property type="entry name" value="MHD"/>
</dbReference>
<reference evidence="7 8" key="1">
    <citation type="journal article" date="2011" name="Proc. Natl. Acad. Sci. U.S.A.">
        <title>Evolutionary erosion of yeast sex chromosomes by mating-type switching accidents.</title>
        <authorList>
            <person name="Gordon J.L."/>
            <person name="Armisen D."/>
            <person name="Proux-Wera E."/>
            <person name="Oheigeartaigh S.S."/>
            <person name="Byrne K.P."/>
            <person name="Wolfe K.H."/>
        </authorList>
    </citation>
    <scope>NUCLEOTIDE SEQUENCE [LARGE SCALE GENOMIC DNA]</scope>
    <source>
        <strain evidence="8">ATCC MYA-139 / BCRC 22969 / CBS 8797 / CCRC 22969 / KCTC 17520 / NBRC 10181 / NCYC 3082</strain>
    </source>
</reference>
<dbReference type="AlphaFoldDB" id="J7RJF6"/>
<dbReference type="GO" id="GO:0006896">
    <property type="term" value="P:Golgi to vacuole transport"/>
    <property type="evidence" value="ECO:0007669"/>
    <property type="project" value="EnsemblFungi"/>
</dbReference>
<evidence type="ECO:0000259" key="6">
    <source>
        <dbReference type="PROSITE" id="PS51072"/>
    </source>
</evidence>
<accession>J7RJF6</accession>
<dbReference type="SUPFAM" id="SSF64356">
    <property type="entry name" value="SNARE-like"/>
    <property type="match status" value="1"/>
</dbReference>
<dbReference type="InterPro" id="IPR036168">
    <property type="entry name" value="AP2_Mu_C_sf"/>
</dbReference>
<dbReference type="CDD" id="cd14828">
    <property type="entry name" value="AP_Mu_N"/>
    <property type="match status" value="1"/>
</dbReference>
<dbReference type="InterPro" id="IPR011012">
    <property type="entry name" value="Longin-like_dom_sf"/>
</dbReference>
<dbReference type="eggNOG" id="KOG0937">
    <property type="taxonomic scope" value="Eukaryota"/>
</dbReference>
<dbReference type="Pfam" id="PF00928">
    <property type="entry name" value="Adap_comp_sub"/>
    <property type="match status" value="1"/>
</dbReference>
<dbReference type="GO" id="GO:0030117">
    <property type="term" value="C:membrane coat"/>
    <property type="evidence" value="ECO:0007669"/>
    <property type="project" value="UniProtKB-ARBA"/>
</dbReference>
<dbReference type="EMBL" id="HE978316">
    <property type="protein sequence ID" value="CCK69653.1"/>
    <property type="molecule type" value="Genomic_DNA"/>
</dbReference>
<evidence type="ECO:0000256" key="1">
    <source>
        <dbReference type="ARBA" id="ARBA00004156"/>
    </source>
</evidence>
<dbReference type="Gene3D" id="3.30.450.60">
    <property type="match status" value="1"/>
</dbReference>
<dbReference type="GO" id="GO:0030659">
    <property type="term" value="C:cytoplasmic vesicle membrane"/>
    <property type="evidence" value="ECO:0007669"/>
    <property type="project" value="UniProtKB-SubCell"/>
</dbReference>
<dbReference type="SUPFAM" id="SSF49447">
    <property type="entry name" value="Second domain of Mu2 adaptin subunit (ap50) of ap2 adaptor"/>
    <property type="match status" value="1"/>
</dbReference>
<dbReference type="GO" id="GO:0048203">
    <property type="term" value="P:vesicle targeting, trans-Golgi to endosome"/>
    <property type="evidence" value="ECO:0007669"/>
    <property type="project" value="EnsemblFungi"/>
</dbReference>
<dbReference type="PROSITE" id="PS51072">
    <property type="entry name" value="MHD"/>
    <property type="match status" value="1"/>
</dbReference>
<dbReference type="GO" id="GO:0005769">
    <property type="term" value="C:early endosome"/>
    <property type="evidence" value="ECO:0007669"/>
    <property type="project" value="EnsemblFungi"/>
</dbReference>
<evidence type="ECO:0000256" key="4">
    <source>
        <dbReference type="ARBA" id="ARBA00023329"/>
    </source>
</evidence>
<name>J7RJF6_HUIN7</name>
<evidence type="ECO:0000313" key="8">
    <source>
        <dbReference type="Proteomes" id="UP000006310"/>
    </source>
</evidence>
<protein>
    <recommendedName>
        <fullName evidence="6">MHD domain-containing protein</fullName>
    </recommendedName>
</protein>
<evidence type="ECO:0000256" key="3">
    <source>
        <dbReference type="ARBA" id="ARBA00023136"/>
    </source>
</evidence>
<organism evidence="7 8">
    <name type="scientific">Huiozyma naganishii (strain ATCC MYA-139 / BCRC 22969 / CBS 8797 / KCTC 17520 / NBRC 10181 / NCYC 3082 / Yp74L-3)</name>
    <name type="common">Yeast</name>
    <name type="synonym">Kazachstania naganishii</name>
    <dbReference type="NCBI Taxonomy" id="1071383"/>
    <lineage>
        <taxon>Eukaryota</taxon>
        <taxon>Fungi</taxon>
        <taxon>Dikarya</taxon>
        <taxon>Ascomycota</taxon>
        <taxon>Saccharomycotina</taxon>
        <taxon>Saccharomycetes</taxon>
        <taxon>Saccharomycetales</taxon>
        <taxon>Saccharomycetaceae</taxon>
        <taxon>Huiozyma</taxon>
    </lineage>
</organism>
<dbReference type="InterPro" id="IPR050431">
    <property type="entry name" value="Adaptor_comp_med_subunit"/>
</dbReference>
<dbReference type="HOGENOM" id="CLU_026996_0_2_1"/>
<gene>
    <name evidence="7" type="primary">KNAG0C05550</name>
    <name evidence="7" type="ordered locus">KNAG_0C05550</name>
</gene>
<sequence>MSSVLYILDENLETLISKNIKAVPSLEYPIAQFKKLYGSNAPPVIDYHDLFTFTYIQRDSLLFVSVVDRVDTGLVETLVYLEHFYEVLKNYLGVKVLDKNIVTDNSVLISELIEETIDFGAIQVTDSGLLADYIKMKVNLPERVGESADLGASSDSDSDSDHPGKHKHKHKHKHKGKGKKGAQTGMGDSEKNEIEDLTQRAKKITGDPLMLLGGSKKKKNKKKLVNDLDFLMQEEEEFNFLNSDIAKTTIMPISWRTKGIHYAKNEFFLNVIEKVEYFMDFTQNVIKKNLIHGEIRCKCFLSGMPNLKVSINKIVNEDKQFLANCKFHQCVSLASLESSDHKDVEFVPPDGEFTLCRYELKRHVRDEPMVKLVNFEVKPKLKKFKLKLLLTIETHFKTTNATSKLALRVPIKQLFREYRVDLSKNLKSKCDRGAILFNISDDFLLWEVGSMSGGHGETQLSMGVEFALFNQEEYDREQEMLKTSMNPPPLREGPKLEELYKQIHEDDDDDDGNTEPVAEHRLQPRTREIDKLLTMDFEVPYCTSSGLRVEYLKIEEPQLEYQSFPWVRYTTLSDAEYAYLIY</sequence>
<proteinExistence type="predicted"/>
<reference evidence="8" key="2">
    <citation type="submission" date="2012-08" db="EMBL/GenBank/DDBJ databases">
        <title>Genome sequence of Kazachstania naganishii.</title>
        <authorList>
            <person name="Gordon J.L."/>
            <person name="Armisen D."/>
            <person name="Proux-Wera E."/>
            <person name="OhEigeartaigh S.S."/>
            <person name="Byrne K.P."/>
            <person name="Wolfe K.H."/>
        </authorList>
    </citation>
    <scope>NUCLEOTIDE SEQUENCE [LARGE SCALE GENOMIC DNA]</scope>
    <source>
        <strain evidence="8">ATCC MYA-139 / BCRC 22969 / CBS 8797 / CCRC 22969 / KCTC 17520 / NBRC 10181 / NCYC 3082</strain>
    </source>
</reference>
<dbReference type="GeneID" id="34525333"/>
<dbReference type="PANTHER" id="PTHR10529">
    <property type="entry name" value="AP COMPLEX SUBUNIT MU"/>
    <property type="match status" value="1"/>
</dbReference>
<evidence type="ECO:0000256" key="2">
    <source>
        <dbReference type="ARBA" id="ARBA00022448"/>
    </source>
</evidence>
<feature type="compositionally biased region" description="Basic residues" evidence="5">
    <location>
        <begin position="164"/>
        <end position="180"/>
    </location>
</feature>
<dbReference type="RefSeq" id="XP_022463899.1">
    <property type="nucleotide sequence ID" value="XM_022607288.1"/>
</dbReference>
<dbReference type="STRING" id="1071383.J7RJF6"/>
<evidence type="ECO:0000256" key="5">
    <source>
        <dbReference type="SAM" id="MobiDB-lite"/>
    </source>
</evidence>
<dbReference type="Proteomes" id="UP000006310">
    <property type="component" value="Chromosome 3"/>
</dbReference>
<keyword evidence="4" id="KW-0968">Cytoplasmic vesicle</keyword>
<dbReference type="OMA" id="WVRYKTI"/>
<keyword evidence="8" id="KW-1185">Reference proteome</keyword>
<dbReference type="GO" id="GO:0005802">
    <property type="term" value="C:trans-Golgi network"/>
    <property type="evidence" value="ECO:0007669"/>
    <property type="project" value="EnsemblFungi"/>
</dbReference>
<dbReference type="KEGG" id="kng:KNAG_0C05550"/>
<comment type="subcellular location">
    <subcellularLocation>
        <location evidence="1">Cytoplasmic vesicle membrane</location>
    </subcellularLocation>
</comment>
<dbReference type="GO" id="GO:0005829">
    <property type="term" value="C:cytosol"/>
    <property type="evidence" value="ECO:0007669"/>
    <property type="project" value="GOC"/>
</dbReference>
<keyword evidence="3" id="KW-0472">Membrane</keyword>
<dbReference type="OrthoDB" id="10259133at2759"/>
<feature type="domain" description="MHD" evidence="6">
    <location>
        <begin position="264"/>
        <end position="580"/>
    </location>
</feature>